<keyword evidence="1 6" id="KW-0285">Flavoprotein</keyword>
<keyword evidence="9" id="KW-1185">Reference proteome</keyword>
<dbReference type="PANTHER" id="PTHR43741">
    <property type="entry name" value="FMN-DEPENDENT NADH-AZOREDUCTASE 1"/>
    <property type="match status" value="1"/>
</dbReference>
<dbReference type="InterPro" id="IPR029039">
    <property type="entry name" value="Flavoprotein-like_sf"/>
</dbReference>
<dbReference type="GO" id="GO:0010181">
    <property type="term" value="F:FMN binding"/>
    <property type="evidence" value="ECO:0007669"/>
    <property type="project" value="UniProtKB-UniRule"/>
</dbReference>
<protein>
    <recommendedName>
        <fullName evidence="6">FMN dependent NADH:quinone oxidoreductase</fullName>
        <ecNumber evidence="6">1.6.5.-</ecNumber>
    </recommendedName>
    <alternativeName>
        <fullName evidence="6">Azo-dye reductase</fullName>
    </alternativeName>
    <alternativeName>
        <fullName evidence="6">FMN-dependent NADH-azo compound oxidoreductase</fullName>
    </alternativeName>
    <alternativeName>
        <fullName evidence="6">FMN-dependent NADH-azoreductase</fullName>
        <ecNumber evidence="6">1.7.1.17</ecNumber>
    </alternativeName>
</protein>
<feature type="binding site" evidence="6">
    <location>
        <begin position="17"/>
        <end position="19"/>
    </location>
    <ligand>
        <name>FMN</name>
        <dbReference type="ChEBI" id="CHEBI:58210"/>
    </ligand>
</feature>
<name>A0A7W1XPW9_9BACL</name>
<sequence>MATLLYVTANPKPESESVSLQVGRAFLSAYELANPFDEIEKVDVYQDDIPLLDGNVFNAWAKLSESLPLSLSERKKLTRINQLVDQFVEADKYVFVTPMWNFGLPPMFKAYIDLICMSGKTFRYTEQGPVGLMVGKKAIHIQARGGIYSHGNARIMEYGDSYVRMILGFIGIDQVQSIIAEGTSDPKQYQDIINQAKKLAQRTAVQFARQ</sequence>
<dbReference type="InterPro" id="IPR050104">
    <property type="entry name" value="FMN-dep_NADH:Q_OxRdtase_AzoR1"/>
</dbReference>
<evidence type="ECO:0000313" key="9">
    <source>
        <dbReference type="Proteomes" id="UP000538292"/>
    </source>
</evidence>
<comment type="catalytic activity">
    <reaction evidence="6">
        <text>2 a quinone + NADH + H(+) = 2 a 1,4-benzosemiquinone + NAD(+)</text>
        <dbReference type="Rhea" id="RHEA:65952"/>
        <dbReference type="ChEBI" id="CHEBI:15378"/>
        <dbReference type="ChEBI" id="CHEBI:57540"/>
        <dbReference type="ChEBI" id="CHEBI:57945"/>
        <dbReference type="ChEBI" id="CHEBI:132124"/>
        <dbReference type="ChEBI" id="CHEBI:134225"/>
    </reaction>
</comment>
<dbReference type="GO" id="GO:0016652">
    <property type="term" value="F:oxidoreductase activity, acting on NAD(P)H as acceptor"/>
    <property type="evidence" value="ECO:0007669"/>
    <property type="project" value="UniProtKB-UniRule"/>
</dbReference>
<dbReference type="EC" id="1.7.1.17" evidence="6"/>
<dbReference type="HAMAP" id="MF_01216">
    <property type="entry name" value="Azoreductase_type1"/>
    <property type="match status" value="1"/>
</dbReference>
<dbReference type="AlphaFoldDB" id="A0A7W1XPW9"/>
<dbReference type="SUPFAM" id="SSF52218">
    <property type="entry name" value="Flavoproteins"/>
    <property type="match status" value="1"/>
</dbReference>
<dbReference type="Gene3D" id="3.40.50.360">
    <property type="match status" value="1"/>
</dbReference>
<evidence type="ECO:0000259" key="7">
    <source>
        <dbReference type="Pfam" id="PF02525"/>
    </source>
</evidence>
<feature type="binding site" evidence="6">
    <location>
        <begin position="99"/>
        <end position="102"/>
    </location>
    <ligand>
        <name>FMN</name>
        <dbReference type="ChEBI" id="CHEBI:58210"/>
    </ligand>
</feature>
<dbReference type="EMBL" id="JACEOL010000002">
    <property type="protein sequence ID" value="MBA4600850.1"/>
    <property type="molecule type" value="Genomic_DNA"/>
</dbReference>
<dbReference type="GO" id="GO:0016655">
    <property type="term" value="F:oxidoreductase activity, acting on NAD(P)H, quinone or similar compound as acceptor"/>
    <property type="evidence" value="ECO:0007669"/>
    <property type="project" value="InterPro"/>
</dbReference>
<dbReference type="InterPro" id="IPR003680">
    <property type="entry name" value="Flavodoxin_fold"/>
</dbReference>
<comment type="catalytic activity">
    <reaction evidence="5">
        <text>N,N-dimethyl-1,4-phenylenediamine + anthranilate + 2 NAD(+) = 2-(4-dimethylaminophenyl)diazenylbenzoate + 2 NADH + 2 H(+)</text>
        <dbReference type="Rhea" id="RHEA:55872"/>
        <dbReference type="ChEBI" id="CHEBI:15378"/>
        <dbReference type="ChEBI" id="CHEBI:15783"/>
        <dbReference type="ChEBI" id="CHEBI:16567"/>
        <dbReference type="ChEBI" id="CHEBI:57540"/>
        <dbReference type="ChEBI" id="CHEBI:57945"/>
        <dbReference type="ChEBI" id="CHEBI:71579"/>
        <dbReference type="EC" id="1.7.1.17"/>
    </reaction>
    <physiologicalReaction direction="right-to-left" evidence="5">
        <dbReference type="Rhea" id="RHEA:55874"/>
    </physiologicalReaction>
</comment>
<proteinExistence type="inferred from homology"/>
<comment type="function">
    <text evidence="6">Also exhibits azoreductase activity. Catalyzes the reductive cleavage of the azo bond in aromatic azo compounds to the corresponding amines.</text>
</comment>
<gene>
    <name evidence="6" type="primary">azoR</name>
    <name evidence="8" type="ORF">H2C83_00625</name>
</gene>
<evidence type="ECO:0000256" key="5">
    <source>
        <dbReference type="ARBA" id="ARBA00048542"/>
    </source>
</evidence>
<comment type="subunit">
    <text evidence="6">Homodimer.</text>
</comment>
<comment type="caution">
    <text evidence="8">The sequence shown here is derived from an EMBL/GenBank/DDBJ whole genome shotgun (WGS) entry which is preliminary data.</text>
</comment>
<keyword evidence="3 6" id="KW-0560">Oxidoreductase</keyword>
<comment type="caution">
    <text evidence="6">Lacks conserved residue(s) required for the propagation of feature annotation.</text>
</comment>
<dbReference type="Proteomes" id="UP000538292">
    <property type="component" value="Unassembled WGS sequence"/>
</dbReference>
<dbReference type="Pfam" id="PF02525">
    <property type="entry name" value="Flavodoxin_2"/>
    <property type="match status" value="1"/>
</dbReference>
<dbReference type="InterPro" id="IPR023048">
    <property type="entry name" value="NADH:quinone_OxRdtase_FMN_depd"/>
</dbReference>
<dbReference type="GO" id="GO:0009055">
    <property type="term" value="F:electron transfer activity"/>
    <property type="evidence" value="ECO:0007669"/>
    <property type="project" value="UniProtKB-UniRule"/>
</dbReference>
<accession>A0A7W1XPW9</accession>
<dbReference type="RefSeq" id="WP_181736976.1">
    <property type="nucleotide sequence ID" value="NZ_JACEOL010000002.1"/>
</dbReference>
<evidence type="ECO:0000256" key="6">
    <source>
        <dbReference type="HAMAP-Rule" id="MF_01216"/>
    </source>
</evidence>
<reference evidence="8 9" key="1">
    <citation type="submission" date="2020-07" db="EMBL/GenBank/DDBJ databases">
        <title>Thermoactinomyces phylogeny.</title>
        <authorList>
            <person name="Dunlap C."/>
        </authorList>
    </citation>
    <scope>NUCLEOTIDE SEQUENCE [LARGE SCALE GENOMIC DNA]</scope>
    <source>
        <strain evidence="8 9">AMNI-1</strain>
    </source>
</reference>
<comment type="function">
    <text evidence="6">Quinone reductase that provides resistance to thiol-specific stress caused by electrophilic quinones.</text>
</comment>
<evidence type="ECO:0000256" key="4">
    <source>
        <dbReference type="ARBA" id="ARBA00023027"/>
    </source>
</evidence>
<dbReference type="EC" id="1.6.5.-" evidence="6"/>
<dbReference type="PANTHER" id="PTHR43741:SF7">
    <property type="entry name" value="FMN-DEPENDENT NADH:QUINONE OXIDOREDUCTASE"/>
    <property type="match status" value="1"/>
</dbReference>
<evidence type="ECO:0000256" key="2">
    <source>
        <dbReference type="ARBA" id="ARBA00022643"/>
    </source>
</evidence>
<organism evidence="8 9">
    <name type="scientific">Thermoactinomyces mirandus</name>
    <dbReference type="NCBI Taxonomy" id="2756294"/>
    <lineage>
        <taxon>Bacteria</taxon>
        <taxon>Bacillati</taxon>
        <taxon>Bacillota</taxon>
        <taxon>Bacilli</taxon>
        <taxon>Bacillales</taxon>
        <taxon>Thermoactinomycetaceae</taxon>
        <taxon>Thermoactinomyces</taxon>
    </lineage>
</organism>
<keyword evidence="2 6" id="KW-0288">FMN</keyword>
<evidence type="ECO:0000256" key="1">
    <source>
        <dbReference type="ARBA" id="ARBA00022630"/>
    </source>
</evidence>
<evidence type="ECO:0000256" key="3">
    <source>
        <dbReference type="ARBA" id="ARBA00023002"/>
    </source>
</evidence>
<evidence type="ECO:0000313" key="8">
    <source>
        <dbReference type="EMBL" id="MBA4600850.1"/>
    </source>
</evidence>
<keyword evidence="4 6" id="KW-0520">NAD</keyword>
<feature type="domain" description="Flavodoxin-like fold" evidence="7">
    <location>
        <begin position="3"/>
        <end position="198"/>
    </location>
</feature>
<comment type="similarity">
    <text evidence="6">Belongs to the azoreductase type 1 family.</text>
</comment>
<comment type="cofactor">
    <cofactor evidence="6">
        <name>FMN</name>
        <dbReference type="ChEBI" id="CHEBI:58210"/>
    </cofactor>
    <text evidence="6">Binds 1 FMN per subunit.</text>
</comment>